<gene>
    <name evidence="1" type="ORF">JKG68_28170</name>
</gene>
<dbReference type="AlphaFoldDB" id="A0A936ZIF8"/>
<dbReference type="RefSeq" id="WP_202065308.1">
    <property type="nucleotide sequence ID" value="NZ_JAEQMY010000112.1"/>
</dbReference>
<dbReference type="EMBL" id="JAEQMY010000112">
    <property type="protein sequence ID" value="MBL0407787.1"/>
    <property type="molecule type" value="Genomic_DNA"/>
</dbReference>
<comment type="caution">
    <text evidence="1">The sequence shown here is derived from an EMBL/GenBank/DDBJ whole genome shotgun (WGS) entry which is preliminary data.</text>
</comment>
<proteinExistence type="predicted"/>
<reference evidence="1" key="1">
    <citation type="submission" date="2021-01" db="EMBL/GenBank/DDBJ databases">
        <title>Microvirga sp.</title>
        <authorList>
            <person name="Kim M.K."/>
        </authorList>
    </citation>
    <scope>NUCLEOTIDE SEQUENCE</scope>
    <source>
        <strain evidence="1">5420S-16</strain>
    </source>
</reference>
<accession>A0A936ZIF8</accession>
<name>A0A936ZIF8_9HYPH</name>
<keyword evidence="2" id="KW-1185">Reference proteome</keyword>
<protein>
    <submittedName>
        <fullName evidence="1">Uncharacterized protein</fullName>
    </submittedName>
</protein>
<evidence type="ECO:0000313" key="2">
    <source>
        <dbReference type="Proteomes" id="UP000605848"/>
    </source>
</evidence>
<dbReference type="Proteomes" id="UP000605848">
    <property type="component" value="Unassembled WGS sequence"/>
</dbReference>
<evidence type="ECO:0000313" key="1">
    <source>
        <dbReference type="EMBL" id="MBL0407787.1"/>
    </source>
</evidence>
<sequence>MTSLVCLDALHEAYDELERVRLRWPEAAGALATIRQTLGQAVDLAYQQQSFGPLGTLFDEEEAALAVYERAVSRLAEAEERWFALSAALAYEKATMLVGQMPRNRLN</sequence>
<organism evidence="1 2">
    <name type="scientific">Microvirga aerilata</name>
    <dbReference type="NCBI Taxonomy" id="670292"/>
    <lineage>
        <taxon>Bacteria</taxon>
        <taxon>Pseudomonadati</taxon>
        <taxon>Pseudomonadota</taxon>
        <taxon>Alphaproteobacteria</taxon>
        <taxon>Hyphomicrobiales</taxon>
        <taxon>Methylobacteriaceae</taxon>
        <taxon>Microvirga</taxon>
    </lineage>
</organism>